<dbReference type="FunFam" id="2.40.50.140:FF:000159">
    <property type="entry name" value="rRNA biogenesis protein rrp5"/>
    <property type="match status" value="1"/>
</dbReference>
<evidence type="ECO:0000313" key="13">
    <source>
        <dbReference type="Proteomes" id="UP000092555"/>
    </source>
</evidence>
<dbReference type="FunFam" id="2.40.50.140:FF:000196">
    <property type="entry name" value="rRNA biogenesis protein RRP5"/>
    <property type="match status" value="1"/>
</dbReference>
<dbReference type="RefSeq" id="XP_018710278.1">
    <property type="nucleotide sequence ID" value="XM_018856135.1"/>
</dbReference>
<dbReference type="GO" id="GO:0034463">
    <property type="term" value="P:90S preribosome assembly"/>
    <property type="evidence" value="ECO:0007669"/>
    <property type="project" value="EnsemblFungi"/>
</dbReference>
<feature type="compositionally biased region" description="Acidic residues" evidence="10">
    <location>
        <begin position="1308"/>
        <end position="1345"/>
    </location>
</feature>
<feature type="domain" description="S1 motif" evidence="11">
    <location>
        <begin position="663"/>
        <end position="736"/>
    </location>
</feature>
<feature type="domain" description="S1 motif" evidence="11">
    <location>
        <begin position="1049"/>
        <end position="1118"/>
    </location>
</feature>
<keyword evidence="13" id="KW-1185">Reference proteome</keyword>
<proteinExistence type="predicted"/>
<dbReference type="CDD" id="cd05693">
    <property type="entry name" value="S1_Rrp5_repeat_hs1_sc1"/>
    <property type="match status" value="1"/>
</dbReference>
<feature type="domain" description="S1 motif" evidence="11">
    <location>
        <begin position="305"/>
        <end position="376"/>
    </location>
</feature>
<dbReference type="FunFam" id="2.40.50.140:FF:000103">
    <property type="entry name" value="protein RRP5 homolog"/>
    <property type="match status" value="1"/>
</dbReference>
<dbReference type="PANTHER" id="PTHR23270">
    <property type="entry name" value="PROGRAMMED CELL DEATH PROTEIN 11 PRE-RRNA PROCESSING PROTEIN RRP5"/>
    <property type="match status" value="1"/>
</dbReference>
<feature type="compositionally biased region" description="Acidic residues" evidence="10">
    <location>
        <begin position="1372"/>
        <end position="1385"/>
    </location>
</feature>
<dbReference type="GO" id="GO:0034512">
    <property type="term" value="F:box C/D sno(s)RNA binding"/>
    <property type="evidence" value="ECO:0007669"/>
    <property type="project" value="EnsemblFungi"/>
</dbReference>
<dbReference type="GO" id="GO:0032040">
    <property type="term" value="C:small-subunit processome"/>
    <property type="evidence" value="ECO:0007669"/>
    <property type="project" value="EnsemblFungi"/>
</dbReference>
<dbReference type="GO" id="GO:0008266">
    <property type="term" value="F:poly(U) RNA binding"/>
    <property type="evidence" value="ECO:0007669"/>
    <property type="project" value="EnsemblFungi"/>
</dbReference>
<accession>A0A1A0H774</accession>
<dbReference type="InterPro" id="IPR045209">
    <property type="entry name" value="Rrp5"/>
</dbReference>
<dbReference type="GO" id="GO:0000464">
    <property type="term" value="P:endonucleolytic cleavage in ITS1 upstream of 5.8S rRNA from tricistronic rRNA transcript (SSU-rRNA, 5.8S rRNA, LSU-rRNA)"/>
    <property type="evidence" value="ECO:0007669"/>
    <property type="project" value="EnsemblFungi"/>
</dbReference>
<reference evidence="12 13" key="1">
    <citation type="submission" date="2016-05" db="EMBL/GenBank/DDBJ databases">
        <title>Comparative genomics of biotechnologically important yeasts.</title>
        <authorList>
            <consortium name="DOE Joint Genome Institute"/>
            <person name="Riley R."/>
            <person name="Haridas S."/>
            <person name="Wolfe K.H."/>
            <person name="Lopes M.R."/>
            <person name="Hittinger C.T."/>
            <person name="Goker M."/>
            <person name="Salamov A."/>
            <person name="Wisecaver J."/>
            <person name="Long T.M."/>
            <person name="Aerts A.L."/>
            <person name="Barry K."/>
            <person name="Choi C."/>
            <person name="Clum A."/>
            <person name="Coughlan A.Y."/>
            <person name="Deshpande S."/>
            <person name="Douglass A.P."/>
            <person name="Hanson S.J."/>
            <person name="Klenk H.-P."/>
            <person name="LaButti K."/>
            <person name="Lapidus A."/>
            <person name="Lindquist E."/>
            <person name="Lipzen A."/>
            <person name="Meier-kolthoff J.P."/>
            <person name="Ohm R.A."/>
            <person name="Otillar R.P."/>
            <person name="Pangilinan J."/>
            <person name="Peng Y."/>
            <person name="Rokas A."/>
            <person name="Rosa C.A."/>
            <person name="Scheuner C."/>
            <person name="Sibirny A.A."/>
            <person name="Slot J.C."/>
            <person name="Stielow J.B."/>
            <person name="Sun H."/>
            <person name="Kurtzman C.P."/>
            <person name="Blackwell M."/>
            <person name="Grigoriev I.V."/>
            <person name="Jeffries T.W."/>
        </authorList>
    </citation>
    <scope>NUCLEOTIDE SEQUENCE [LARGE SCALE GENOMIC DNA]</scope>
    <source>
        <strain evidence="12 13">NRRL YB-4993</strain>
    </source>
</reference>
<gene>
    <name evidence="12" type="ORF">METBIDRAFT_32824</name>
</gene>
<dbReference type="GO" id="GO:0034511">
    <property type="term" value="F:U3 snoRNA binding"/>
    <property type="evidence" value="ECO:0007669"/>
    <property type="project" value="EnsemblFungi"/>
</dbReference>
<dbReference type="PANTHER" id="PTHR23270:SF10">
    <property type="entry name" value="PROTEIN RRP5 HOMOLOG"/>
    <property type="match status" value="1"/>
</dbReference>
<evidence type="ECO:0000256" key="3">
    <source>
        <dbReference type="ARBA" id="ARBA00022552"/>
    </source>
</evidence>
<protein>
    <recommendedName>
        <fullName evidence="8">rRNA biogenesis protein RRP5</fullName>
    </recommendedName>
    <alternativeName>
        <fullName evidence="9">Ribosomal RNA-processing protein 5</fullName>
    </alternativeName>
</protein>
<feature type="domain" description="S1 motif" evidence="11">
    <location>
        <begin position="99"/>
        <end position="200"/>
    </location>
</feature>
<dbReference type="SMART" id="SM00316">
    <property type="entry name" value="S1"/>
    <property type="match status" value="13"/>
</dbReference>
<evidence type="ECO:0000313" key="12">
    <source>
        <dbReference type="EMBL" id="OBA19753.1"/>
    </source>
</evidence>
<evidence type="ECO:0000256" key="5">
    <source>
        <dbReference type="ARBA" id="ARBA00022737"/>
    </source>
</evidence>
<dbReference type="Proteomes" id="UP000092555">
    <property type="component" value="Unassembled WGS sequence"/>
</dbReference>
<evidence type="ECO:0000256" key="8">
    <source>
        <dbReference type="ARBA" id="ARBA00073619"/>
    </source>
</evidence>
<feature type="domain" description="S1 motif" evidence="11">
    <location>
        <begin position="216"/>
        <end position="282"/>
    </location>
</feature>
<feature type="domain" description="S1 motif" evidence="11">
    <location>
        <begin position="965"/>
        <end position="1036"/>
    </location>
</feature>
<feature type="compositionally biased region" description="Basic residues" evidence="10">
    <location>
        <begin position="1389"/>
        <end position="1398"/>
    </location>
</feature>
<dbReference type="GO" id="GO:0042134">
    <property type="term" value="F:rRNA primary transcript binding"/>
    <property type="evidence" value="ECO:0007669"/>
    <property type="project" value="EnsemblFungi"/>
</dbReference>
<dbReference type="Gene3D" id="1.25.40.10">
    <property type="entry name" value="Tetratricopeptide repeat domain"/>
    <property type="match status" value="1"/>
</dbReference>
<feature type="region of interest" description="Disordered" evidence="10">
    <location>
        <begin position="1308"/>
        <end position="1359"/>
    </location>
</feature>
<dbReference type="Pfam" id="PF00575">
    <property type="entry name" value="S1"/>
    <property type="match status" value="2"/>
</dbReference>
<evidence type="ECO:0000256" key="9">
    <source>
        <dbReference type="ARBA" id="ARBA00076674"/>
    </source>
</evidence>
<dbReference type="InterPro" id="IPR012340">
    <property type="entry name" value="NA-bd_OB-fold"/>
</dbReference>
<comment type="caution">
    <text evidence="12">The sequence shown here is derived from an EMBL/GenBank/DDBJ whole genome shotgun (WGS) entry which is preliminary data.</text>
</comment>
<dbReference type="GeneID" id="30029111"/>
<dbReference type="SUPFAM" id="SSF48452">
    <property type="entry name" value="TPR-like"/>
    <property type="match status" value="1"/>
</dbReference>
<dbReference type="FunFam" id="1.25.40.10:FF:000065">
    <property type="entry name" value="Programmed cell death 11"/>
    <property type="match status" value="1"/>
</dbReference>
<dbReference type="GO" id="GO:0034513">
    <property type="term" value="F:box H/ACA snoRNA binding"/>
    <property type="evidence" value="ECO:0007669"/>
    <property type="project" value="EnsemblFungi"/>
</dbReference>
<dbReference type="InterPro" id="IPR048059">
    <property type="entry name" value="Rrp5_S1_rpt_hs1_sc1"/>
</dbReference>
<dbReference type="FunFam" id="2.40.50.140:FF:000155">
    <property type="entry name" value="rRNA biogenesis protein RRP5"/>
    <property type="match status" value="1"/>
</dbReference>
<dbReference type="InterPro" id="IPR003029">
    <property type="entry name" value="S1_domain"/>
</dbReference>
<feature type="domain" description="S1 motif" evidence="11">
    <location>
        <begin position="483"/>
        <end position="553"/>
    </location>
</feature>
<dbReference type="GO" id="GO:0000472">
    <property type="term" value="P:endonucleolytic cleavage to generate mature 5'-end of SSU-rRNA from (SSU-rRNA, 5.8S rRNA, LSU-rRNA)"/>
    <property type="evidence" value="ECO:0007669"/>
    <property type="project" value="EnsemblFungi"/>
</dbReference>
<feature type="region of interest" description="Disordered" evidence="10">
    <location>
        <begin position="1372"/>
        <end position="1411"/>
    </location>
</feature>
<dbReference type="STRING" id="869754.A0A1A0H774"/>
<evidence type="ECO:0000256" key="2">
    <source>
        <dbReference type="ARBA" id="ARBA00022517"/>
    </source>
</evidence>
<keyword evidence="6" id="KW-0539">Nucleus</keyword>
<keyword evidence="2" id="KW-0690">Ribosome biogenesis</keyword>
<organism evidence="12 13">
    <name type="scientific">Metschnikowia bicuspidata var. bicuspidata NRRL YB-4993</name>
    <dbReference type="NCBI Taxonomy" id="869754"/>
    <lineage>
        <taxon>Eukaryota</taxon>
        <taxon>Fungi</taxon>
        <taxon>Dikarya</taxon>
        <taxon>Ascomycota</taxon>
        <taxon>Saccharomycotina</taxon>
        <taxon>Pichiomycetes</taxon>
        <taxon>Metschnikowiaceae</taxon>
        <taxon>Metschnikowia</taxon>
    </lineage>
</organism>
<evidence type="ECO:0000256" key="6">
    <source>
        <dbReference type="ARBA" id="ARBA00023242"/>
    </source>
</evidence>
<comment type="subcellular location">
    <subcellularLocation>
        <location evidence="1">Nucleus</location>
        <location evidence="1">Nucleolus</location>
    </subcellularLocation>
</comment>
<feature type="domain" description="S1 motif" evidence="11">
    <location>
        <begin position="857"/>
        <end position="944"/>
    </location>
</feature>
<dbReference type="PROSITE" id="PS50126">
    <property type="entry name" value="S1"/>
    <property type="match status" value="12"/>
</dbReference>
<dbReference type="EMBL" id="LXTC01000005">
    <property type="protein sequence ID" value="OBA19753.1"/>
    <property type="molecule type" value="Genomic_DNA"/>
</dbReference>
<evidence type="ECO:0000256" key="7">
    <source>
        <dbReference type="ARBA" id="ARBA00055575"/>
    </source>
</evidence>
<keyword evidence="5" id="KW-0677">Repeat</keyword>
<feature type="domain" description="S1 motif" evidence="11">
    <location>
        <begin position="758"/>
        <end position="827"/>
    </location>
</feature>
<dbReference type="GO" id="GO:0000480">
    <property type="term" value="P:endonucleolytic cleavage in 5'-ETS of tricistronic rRNA transcript (SSU-rRNA, 5.8S rRNA, LSU-rRNA)"/>
    <property type="evidence" value="ECO:0007669"/>
    <property type="project" value="EnsemblFungi"/>
</dbReference>
<evidence type="ECO:0000256" key="4">
    <source>
        <dbReference type="ARBA" id="ARBA00022553"/>
    </source>
</evidence>
<dbReference type="InterPro" id="IPR011990">
    <property type="entry name" value="TPR-like_helical_dom_sf"/>
</dbReference>
<keyword evidence="4" id="KW-0597">Phosphoprotein</keyword>
<dbReference type="GO" id="GO:0000447">
    <property type="term" value="P:endonucleolytic cleavage in ITS1 to separate SSU-rRNA from 5.8S rRNA and LSU-rRNA from tricistronic rRNA transcript (SSU-rRNA, 5.8S rRNA, LSU-rRNA)"/>
    <property type="evidence" value="ECO:0007669"/>
    <property type="project" value="EnsemblFungi"/>
</dbReference>
<keyword evidence="3" id="KW-0698">rRNA processing</keyword>
<dbReference type="SUPFAM" id="SSF50249">
    <property type="entry name" value="Nucleic acid-binding proteins"/>
    <property type="match status" value="12"/>
</dbReference>
<dbReference type="SMART" id="SM00386">
    <property type="entry name" value="HAT"/>
    <property type="match status" value="5"/>
</dbReference>
<evidence type="ECO:0000256" key="1">
    <source>
        <dbReference type="ARBA" id="ARBA00004604"/>
    </source>
</evidence>
<feature type="domain" description="S1 motif" evidence="11">
    <location>
        <begin position="574"/>
        <end position="643"/>
    </location>
</feature>
<evidence type="ECO:0000259" key="11">
    <source>
        <dbReference type="PROSITE" id="PS50126"/>
    </source>
</evidence>
<evidence type="ECO:0000256" key="10">
    <source>
        <dbReference type="SAM" id="MobiDB-lite"/>
    </source>
</evidence>
<feature type="domain" description="S1 motif" evidence="11">
    <location>
        <begin position="1137"/>
        <end position="1205"/>
    </location>
</feature>
<dbReference type="OrthoDB" id="412781at2759"/>
<feature type="domain" description="S1 motif" evidence="11">
    <location>
        <begin position="1225"/>
        <end position="1296"/>
    </location>
</feature>
<dbReference type="Gene3D" id="2.40.50.140">
    <property type="entry name" value="Nucleic acid-binding proteins"/>
    <property type="match status" value="9"/>
</dbReference>
<sequence length="1684" mass="185973">MDPAVNTKLSSSEVAFPRGGASVLTPLEMKTISNKATEDVLFEQASLEKKRGPVADDLVAKLHKKAKKQKHSAGGKNTDAADQKLKPVAHLSFKNLLPGVSVLGQIVGIARTQLSIAIGDNLVGHVPITAISDELTEQLEKYEAAMDSSDEEDEDESSAPVLSIKPEFPKLESLFSIGQWLRAVVMPGDDKKKSIDLTIEPQVNNAALEESDLAPGNLLQASVKSVEDHGIVLSLGLDNYSGFMPKKELKKAEISVLSFRPGQVVLASIASTSARTVTLRPAHNENVNKKTTVSTITSVDAIHPGAVVNALISDVAEDGIHARVFGMVDATFSLPHAGEFSVDKLKNHFAIGSTVRARVINILVEDGVKSLMLSRAPRVFDMDVSLNSEPLEAFPSGFVFELPLTVIGADSKYIYLSTGSEIVGQVHKSNTDPDKVANIEYPIGSKHRARVLGFNQIDNVLIMTLNPKVINSKFASAEDIPVGEYISSAEVTKILPEGRGLIVKFFGDFEAMVPPKHMSDIKLVYPERKFKVGGIVKGRVLQKNGRKLYVTLRKSLVNMEEEAIVYSTDHLSVGFKTTAVVEKFVAGGAVVSFFGKLKAYLPKNEISETFVENAKDYLRENQAVGVRVMKFSPEDGKISVTLRQAADLSNAQAQHLEQIVPGRSVVKASVVEKSKEAFVVELEGSNLRGLIFTGHLSDGNYEENRIIYKSSKVGGILEVLVLEKNMKTRTVVVSAKKSLINAAKSETLPLHYEDIHVGSTLSGFVKSVTNMGLFVSFTGRLTGLVLPKNASADPSEDLLKRFYKNQSVACEVIKVDNENKRFLLSLADTESANAYKAKKLKNPVDSSKKLTTDFACGETTNGIIESIEGNHLKVRLADNFFGRVHASQYFSSADQIKDTKHPLASVKIGESVKAQVVGYNNTKTCKFTTSSSFSDDSVVELSILKKQVKSKTPYKPAQLEDVEVDLTVFAYIDAFDRGHAIVSLAPGVVGEALVYNLSKKAEEYEDFEANFPIGACLKLKVQRVNFKQQRLVLSAGNKEITSTSQVTKGQKIPGMVFFVSDSNVLVEFSTEVAGRAFITDALGDYDQKLSEAFKPNQPVLATVLEIESGEKRLVVSLRNEETAKDKAIRSIEDLKRGKLVKGFVKSISNTGIFVALNKDLFALVRVSDISDVQLSDWKKYYKPYQCVVGKIAQCQTEGRISMSLKESEVNGDLASFKTFEELEVDQIYDGSVKQVAEFGVFVRLDGTANVSGLCHRSEVSDNKIENVGDFFSEGDRVKVKILKIDTTKRQLSLGMKASYFMGLQDEDVEMSDAASESEAEVDAEDEVMDDAFESDDDSESEEESTLEAKPASQGLSGLSTNGFDWTASILDQAEDDESSDDDGEDFTQKKKRRGKGKKQVKDRTLEMNSRAPESVGDFERLLVGNPDSSVLWMNYMSFQLQLSEIDKSREIAERALKTINYREEQEKMNIWIAILNLENTFGTDESLAEAFQRSVQYMDSLIMHQKLIGIYVLSEKFEKAEELFRVMCKKFSQNVAVWVQCGSFYMDRDMLDQSHEVLARALQSLPKRDHIDVVRKFGQLEFAKGDPEQGRSLFEGLITDAPKRTDLWNVYIDQEIKTGDRAKVEALFERVVTKKLSRKQAKFFFSKWLSFEAEAGDEQAVARVKALAVEFVQKQAKDEEEEEQ</sequence>
<comment type="function">
    <text evidence="7">Involved in the biogenesis of rRNA. Required for the formation of 18S and 5.8S rRNA.</text>
</comment>
<dbReference type="InterPro" id="IPR003107">
    <property type="entry name" value="HAT"/>
</dbReference>
<name>A0A1A0H774_9ASCO</name>